<dbReference type="InterPro" id="IPR032508">
    <property type="entry name" value="FecR_C"/>
</dbReference>
<dbReference type="PIRSF" id="PIRSF018266">
    <property type="entry name" value="FecR"/>
    <property type="match status" value="1"/>
</dbReference>
<evidence type="ECO:0000313" key="5">
    <source>
        <dbReference type="Proteomes" id="UP000240978"/>
    </source>
</evidence>
<evidence type="ECO:0000259" key="2">
    <source>
        <dbReference type="Pfam" id="PF04773"/>
    </source>
</evidence>
<name>A0A2P8GAJ6_9BACT</name>
<sequence>MNKAEFEQLLKRYRDDTLQDGELEKLYAYIDEGTYPEVIDQWLDETFQDPAYAVHSKDYDPSAVFTLLEDRLEKKKRVFGWWKAAAATAAAAVILLLVNISLQQRNKPVPINVTAAADFDAPPGKNGAVLTLANGSQILLDSSSNGVLAQEGNARLLKEEGRLNYHKNGIVRNATPVYNMVTTPRGRQFKLVLSDGTQVLLNAGSSIRFPTVFTGRERRVEISGEAFLEVAQTAEMPFVIQLNKSEVVVLGTQFNVTDYSDEDNARTTLLEGAVKLRTAMQEMVLKPGQQARMERNNGRLSSKTVDTDQIIAWTRGRLSFDNTNFADLMRQISRWYDVDIVYKGAIPDIHIGGSLHRDVNLSIVMEFLGTNGVHYNISDRTITILP</sequence>
<dbReference type="EMBL" id="PYGK01000005">
    <property type="protein sequence ID" value="PSL30992.1"/>
    <property type="molecule type" value="Genomic_DNA"/>
</dbReference>
<dbReference type="Pfam" id="PF16344">
    <property type="entry name" value="FecR_C"/>
    <property type="match status" value="1"/>
</dbReference>
<dbReference type="Gene3D" id="3.55.50.30">
    <property type="match status" value="1"/>
</dbReference>
<gene>
    <name evidence="4" type="ORF">CLV42_105355</name>
</gene>
<evidence type="ECO:0000256" key="1">
    <source>
        <dbReference type="SAM" id="Phobius"/>
    </source>
</evidence>
<evidence type="ECO:0000313" key="4">
    <source>
        <dbReference type="EMBL" id="PSL30992.1"/>
    </source>
</evidence>
<dbReference type="Proteomes" id="UP000240978">
    <property type="component" value="Unassembled WGS sequence"/>
</dbReference>
<feature type="domain" description="FecR protein" evidence="2">
    <location>
        <begin position="181"/>
        <end position="275"/>
    </location>
</feature>
<reference evidence="4 5" key="1">
    <citation type="submission" date="2018-03" db="EMBL/GenBank/DDBJ databases">
        <title>Genomic Encyclopedia of Archaeal and Bacterial Type Strains, Phase II (KMG-II): from individual species to whole genera.</title>
        <authorList>
            <person name="Goeker M."/>
        </authorList>
    </citation>
    <scope>NUCLEOTIDE SEQUENCE [LARGE SCALE GENOMIC DNA]</scope>
    <source>
        <strain evidence="4 5">DSM 18107</strain>
    </source>
</reference>
<protein>
    <submittedName>
        <fullName evidence="4">FecR family protein</fullName>
    </submittedName>
</protein>
<comment type="caution">
    <text evidence="4">The sequence shown here is derived from an EMBL/GenBank/DDBJ whole genome shotgun (WGS) entry which is preliminary data.</text>
</comment>
<keyword evidence="1" id="KW-0812">Transmembrane</keyword>
<dbReference type="GO" id="GO:0016989">
    <property type="term" value="F:sigma factor antagonist activity"/>
    <property type="evidence" value="ECO:0007669"/>
    <property type="project" value="TreeGrafter"/>
</dbReference>
<accession>A0A2P8GAJ6</accession>
<dbReference type="InterPro" id="IPR012373">
    <property type="entry name" value="Ferrdict_sens_TM"/>
</dbReference>
<evidence type="ECO:0000259" key="3">
    <source>
        <dbReference type="Pfam" id="PF16344"/>
    </source>
</evidence>
<dbReference type="InterPro" id="IPR006860">
    <property type="entry name" value="FecR"/>
</dbReference>
<keyword evidence="1" id="KW-0472">Membrane</keyword>
<feature type="domain" description="Protein FecR C-terminal" evidence="3">
    <location>
        <begin position="317"/>
        <end position="384"/>
    </location>
</feature>
<keyword evidence="1" id="KW-1133">Transmembrane helix</keyword>
<dbReference type="OrthoDB" id="1099963at2"/>
<proteinExistence type="predicted"/>
<dbReference type="RefSeq" id="WP_106602816.1">
    <property type="nucleotide sequence ID" value="NZ_PYGK01000005.1"/>
</dbReference>
<organism evidence="4 5">
    <name type="scientific">Chitinophaga ginsengisoli</name>
    <dbReference type="NCBI Taxonomy" id="363837"/>
    <lineage>
        <taxon>Bacteria</taxon>
        <taxon>Pseudomonadati</taxon>
        <taxon>Bacteroidota</taxon>
        <taxon>Chitinophagia</taxon>
        <taxon>Chitinophagales</taxon>
        <taxon>Chitinophagaceae</taxon>
        <taxon>Chitinophaga</taxon>
    </lineage>
</organism>
<dbReference type="PANTHER" id="PTHR30273">
    <property type="entry name" value="PERIPLASMIC SIGNAL SENSOR AND SIGMA FACTOR ACTIVATOR FECR-RELATED"/>
    <property type="match status" value="1"/>
</dbReference>
<dbReference type="PANTHER" id="PTHR30273:SF2">
    <property type="entry name" value="PROTEIN FECR"/>
    <property type="match status" value="1"/>
</dbReference>
<dbReference type="Pfam" id="PF04773">
    <property type="entry name" value="FecR"/>
    <property type="match status" value="1"/>
</dbReference>
<dbReference type="AlphaFoldDB" id="A0A2P8GAJ6"/>
<feature type="transmembrane region" description="Helical" evidence="1">
    <location>
        <begin position="81"/>
        <end position="102"/>
    </location>
</feature>
<dbReference type="Gene3D" id="2.60.120.1440">
    <property type="match status" value="1"/>
</dbReference>
<keyword evidence="5" id="KW-1185">Reference proteome</keyword>